<organism evidence="10 11">
    <name type="scientific">Hibiscus syriacus</name>
    <name type="common">Rose of Sharon</name>
    <dbReference type="NCBI Taxonomy" id="106335"/>
    <lineage>
        <taxon>Eukaryota</taxon>
        <taxon>Viridiplantae</taxon>
        <taxon>Streptophyta</taxon>
        <taxon>Embryophyta</taxon>
        <taxon>Tracheophyta</taxon>
        <taxon>Spermatophyta</taxon>
        <taxon>Magnoliopsida</taxon>
        <taxon>eudicotyledons</taxon>
        <taxon>Gunneridae</taxon>
        <taxon>Pentapetalae</taxon>
        <taxon>rosids</taxon>
        <taxon>malvids</taxon>
        <taxon>Malvales</taxon>
        <taxon>Malvaceae</taxon>
        <taxon>Malvoideae</taxon>
        <taxon>Hibiscus</taxon>
    </lineage>
</organism>
<dbReference type="GO" id="GO:0005634">
    <property type="term" value="C:nucleus"/>
    <property type="evidence" value="ECO:0007669"/>
    <property type="project" value="UniProtKB-SubCell"/>
</dbReference>
<protein>
    <recommendedName>
        <fullName evidence="12">BED-type domain-containing protein</fullName>
    </recommendedName>
</protein>
<keyword evidence="3" id="KW-0863">Zinc-finger</keyword>
<evidence type="ECO:0008006" key="12">
    <source>
        <dbReference type="Google" id="ProtNLM"/>
    </source>
</evidence>
<dbReference type="Pfam" id="PF05699">
    <property type="entry name" value="Dimer_Tnp_hAT"/>
    <property type="match status" value="1"/>
</dbReference>
<dbReference type="Pfam" id="PF02892">
    <property type="entry name" value="zf-BED"/>
    <property type="match status" value="1"/>
</dbReference>
<evidence type="ECO:0000259" key="8">
    <source>
        <dbReference type="Pfam" id="PF02892"/>
    </source>
</evidence>
<keyword evidence="5" id="KW-0238">DNA-binding</keyword>
<keyword evidence="11" id="KW-1185">Reference proteome</keyword>
<reference evidence="10" key="1">
    <citation type="submission" date="2019-09" db="EMBL/GenBank/DDBJ databases">
        <title>Draft genome information of white flower Hibiscus syriacus.</title>
        <authorList>
            <person name="Kim Y.-M."/>
        </authorList>
    </citation>
    <scope>NUCLEOTIDE SEQUENCE [LARGE SCALE GENOMIC DNA]</scope>
    <source>
        <strain evidence="10">YM2019G1</strain>
    </source>
</reference>
<feature type="region of interest" description="Disordered" evidence="7">
    <location>
        <begin position="40"/>
        <end position="65"/>
    </location>
</feature>
<dbReference type="AlphaFoldDB" id="A0A6A3BUJ6"/>
<dbReference type="GO" id="GO:0046983">
    <property type="term" value="F:protein dimerization activity"/>
    <property type="evidence" value="ECO:0007669"/>
    <property type="project" value="InterPro"/>
</dbReference>
<evidence type="ECO:0000313" key="11">
    <source>
        <dbReference type="Proteomes" id="UP000436088"/>
    </source>
</evidence>
<dbReference type="EMBL" id="VEPZ02000715">
    <property type="protein sequence ID" value="KAE8720520.1"/>
    <property type="molecule type" value="Genomic_DNA"/>
</dbReference>
<evidence type="ECO:0000256" key="2">
    <source>
        <dbReference type="ARBA" id="ARBA00022723"/>
    </source>
</evidence>
<dbReference type="InterPro" id="IPR008906">
    <property type="entry name" value="HATC_C_dom"/>
</dbReference>
<evidence type="ECO:0000256" key="7">
    <source>
        <dbReference type="SAM" id="MobiDB-lite"/>
    </source>
</evidence>
<keyword evidence="4" id="KW-0862">Zinc</keyword>
<comment type="subcellular location">
    <subcellularLocation>
        <location evidence="1">Nucleus</location>
    </subcellularLocation>
</comment>
<evidence type="ECO:0000256" key="6">
    <source>
        <dbReference type="ARBA" id="ARBA00023242"/>
    </source>
</evidence>
<dbReference type="SMART" id="SM00614">
    <property type="entry name" value="ZnF_BED"/>
    <property type="match status" value="1"/>
</dbReference>
<comment type="caution">
    <text evidence="10">The sequence shown here is derived from an EMBL/GenBank/DDBJ whole genome shotgun (WGS) entry which is preliminary data.</text>
</comment>
<evidence type="ECO:0000313" key="10">
    <source>
        <dbReference type="EMBL" id="KAE8720520.1"/>
    </source>
</evidence>
<dbReference type="PANTHER" id="PTHR23272:SF21">
    <property type="entry name" value="BED ZINC FINGER AND HAT DIMERIZATION DOMAIN-CONTAINING PROTEIN"/>
    <property type="match status" value="1"/>
</dbReference>
<evidence type="ECO:0000259" key="9">
    <source>
        <dbReference type="Pfam" id="PF05699"/>
    </source>
</evidence>
<evidence type="ECO:0000256" key="1">
    <source>
        <dbReference type="ARBA" id="ARBA00004123"/>
    </source>
</evidence>
<keyword evidence="6" id="KW-0539">Nucleus</keyword>
<proteinExistence type="predicted"/>
<dbReference type="InterPro" id="IPR003656">
    <property type="entry name" value="Znf_BED"/>
</dbReference>
<dbReference type="GO" id="GO:0003677">
    <property type="term" value="F:DNA binding"/>
    <property type="evidence" value="ECO:0007669"/>
    <property type="project" value="UniProtKB-KW"/>
</dbReference>
<dbReference type="GO" id="GO:0008270">
    <property type="term" value="F:zinc ion binding"/>
    <property type="evidence" value="ECO:0007669"/>
    <property type="project" value="UniProtKB-KW"/>
</dbReference>
<dbReference type="Proteomes" id="UP000436088">
    <property type="component" value="Unassembled WGS sequence"/>
</dbReference>
<feature type="domain" description="BED-type" evidence="8">
    <location>
        <begin position="4"/>
        <end position="45"/>
    </location>
</feature>
<feature type="domain" description="HAT C-terminal dimerisation" evidence="9">
    <location>
        <begin position="286"/>
        <end position="324"/>
    </location>
</feature>
<evidence type="ECO:0000256" key="3">
    <source>
        <dbReference type="ARBA" id="ARBA00022771"/>
    </source>
</evidence>
<sequence length="348" mass="39516">MTSVYLRYFETAPDWKTRRCKFCGQSYSIATATGNLGRHFNNRHPGYDKTDENVTSSAPMPTAPATTATVTSTKQFLEVFKSMREDVRATLEQKVLLDICHVPYPCTGSEIYQSPMKQSECHTLKEDLDVQKMGPFCFIPCARTLSLIIDDALRTTKPVIAKMEAVVSKNEEMLDNRMLNAAEKNIVHNYLEPLYKVVTEMCRHPPTIEMVVVYMDHIYDTIPTRQLPDWLKNAAEDIVKKLTSYNNQVCNIIYMTAILDPRAKCELIPKDLNSENNLEEATAHFVNSTRYPRLSSMARDFLAVQATSVKPEEMEKQRFSEIDCERLMEMAAAAAADISTTGIDKKPK</sequence>
<dbReference type="SUPFAM" id="SSF53098">
    <property type="entry name" value="Ribonuclease H-like"/>
    <property type="match status" value="1"/>
</dbReference>
<gene>
    <name evidence="10" type="ORF">F3Y22_tig00019143pilonHSYRG00015</name>
</gene>
<evidence type="ECO:0000256" key="5">
    <source>
        <dbReference type="ARBA" id="ARBA00023125"/>
    </source>
</evidence>
<evidence type="ECO:0000256" key="4">
    <source>
        <dbReference type="ARBA" id="ARBA00022833"/>
    </source>
</evidence>
<keyword evidence="2" id="KW-0479">Metal-binding</keyword>
<accession>A0A6A3BUJ6</accession>
<feature type="compositionally biased region" description="Low complexity" evidence="7">
    <location>
        <begin position="54"/>
        <end position="65"/>
    </location>
</feature>
<dbReference type="InterPro" id="IPR012337">
    <property type="entry name" value="RNaseH-like_sf"/>
</dbReference>
<dbReference type="PANTHER" id="PTHR23272">
    <property type="entry name" value="BED FINGER-RELATED"/>
    <property type="match status" value="1"/>
</dbReference>
<name>A0A6A3BUJ6_HIBSY</name>